<accession>A0A0B2W450</accession>
<proteinExistence type="inferred from homology"/>
<evidence type="ECO:0000313" key="2">
    <source>
        <dbReference type="EMBL" id="KHN87985.1"/>
    </source>
</evidence>
<organism evidence="2 3">
    <name type="scientific">Toxocara canis</name>
    <name type="common">Canine roundworm</name>
    <dbReference type="NCBI Taxonomy" id="6265"/>
    <lineage>
        <taxon>Eukaryota</taxon>
        <taxon>Metazoa</taxon>
        <taxon>Ecdysozoa</taxon>
        <taxon>Nematoda</taxon>
        <taxon>Chromadorea</taxon>
        <taxon>Rhabditida</taxon>
        <taxon>Spirurina</taxon>
        <taxon>Ascaridomorpha</taxon>
        <taxon>Ascaridoidea</taxon>
        <taxon>Toxocaridae</taxon>
        <taxon>Toxocara</taxon>
    </lineage>
</organism>
<dbReference type="GO" id="GO:0030866">
    <property type="term" value="P:cortical actin cytoskeleton organization"/>
    <property type="evidence" value="ECO:0007669"/>
    <property type="project" value="TreeGrafter"/>
</dbReference>
<dbReference type="GO" id="GO:0016477">
    <property type="term" value="P:cell migration"/>
    <property type="evidence" value="ECO:0007669"/>
    <property type="project" value="TreeGrafter"/>
</dbReference>
<dbReference type="PANTHER" id="PTHR12093:SF10">
    <property type="entry name" value="MEMBRANE-ASSOCIATED PROTEIN HEM"/>
    <property type="match status" value="1"/>
</dbReference>
<dbReference type="InterPro" id="IPR019137">
    <property type="entry name" value="Nck-associated_protein-1"/>
</dbReference>
<keyword evidence="3" id="KW-1185">Reference proteome</keyword>
<dbReference type="GO" id="GO:0030031">
    <property type="term" value="P:cell projection assembly"/>
    <property type="evidence" value="ECO:0007669"/>
    <property type="project" value="TreeGrafter"/>
</dbReference>
<evidence type="ECO:0000256" key="1">
    <source>
        <dbReference type="ARBA" id="ARBA00037947"/>
    </source>
</evidence>
<comment type="caution">
    <text evidence="2">The sequence shown here is derived from an EMBL/GenBank/DDBJ whole genome shotgun (WGS) entry which is preliminary data.</text>
</comment>
<evidence type="ECO:0000313" key="3">
    <source>
        <dbReference type="Proteomes" id="UP000031036"/>
    </source>
</evidence>
<protein>
    <submittedName>
        <fullName evidence="2">Membrane-associated protein gex-3</fullName>
    </submittedName>
</protein>
<dbReference type="STRING" id="6265.A0A0B2W450"/>
<dbReference type="GO" id="GO:0031209">
    <property type="term" value="C:SCAR complex"/>
    <property type="evidence" value="ECO:0007669"/>
    <property type="project" value="TreeGrafter"/>
</dbReference>
<dbReference type="EMBL" id="JPKZ01000316">
    <property type="protein sequence ID" value="KHN87985.1"/>
    <property type="molecule type" value="Genomic_DNA"/>
</dbReference>
<gene>
    <name evidence="2" type="primary">gex-3</name>
    <name evidence="2" type="ORF">Tcan_18521</name>
</gene>
<dbReference type="Proteomes" id="UP000031036">
    <property type="component" value="Unassembled WGS sequence"/>
</dbReference>
<comment type="similarity">
    <text evidence="1">Belongs to the HEM-1/HEM-2 family.</text>
</comment>
<dbReference type="GO" id="GO:0048812">
    <property type="term" value="P:neuron projection morphogenesis"/>
    <property type="evidence" value="ECO:0007669"/>
    <property type="project" value="TreeGrafter"/>
</dbReference>
<reference evidence="2 3" key="1">
    <citation type="submission" date="2014-11" db="EMBL/GenBank/DDBJ databases">
        <title>Genetic blueprint of the zoonotic pathogen Toxocara canis.</title>
        <authorList>
            <person name="Zhu X.-Q."/>
            <person name="Korhonen P.K."/>
            <person name="Cai H."/>
            <person name="Young N.D."/>
            <person name="Nejsum P."/>
            <person name="von Samson-Himmelstjerna G."/>
            <person name="Boag P.R."/>
            <person name="Tan P."/>
            <person name="Li Q."/>
            <person name="Min J."/>
            <person name="Yang Y."/>
            <person name="Wang X."/>
            <person name="Fang X."/>
            <person name="Hall R.S."/>
            <person name="Hofmann A."/>
            <person name="Sternberg P.W."/>
            <person name="Jex A.R."/>
            <person name="Gasser R.B."/>
        </authorList>
    </citation>
    <scope>NUCLEOTIDE SEQUENCE [LARGE SCALE GENOMIC DNA]</scope>
    <source>
        <strain evidence="2">PN_DK_2014</strain>
    </source>
</reference>
<sequence>MAFRVDAPQMKIAEKLIILNDRAIGMLTRLYNIKKACGDPKSKPQFLSEKSLESSIKHIVRKFPVIDTRSSAAAYQQVNAMKQEIIKSLSLYYYTFADLLDLKDHVMQLLTVMDASQVKLDIALNYDLTAGYMNLVVNLICVMVLLSRVDDRKAVLGLFNAAFEMTNGQSEPTFPRLGQMIIDYENPLKKLSEDLGPLNRLIHASLSSLASVYVRRNITADAWRAAQMLSLVASPQQILYAAQTDTATCEYLSLDVMDRWIILGVTVCHNTLLSDSVIASLWQRALQTDLAIRLFRDEILIVHTTVQSVFESVKGYHKKVQEVKDHYSIALQTSLAVHRDRRRFLRSALRELCLLLKDQPGLLGPKILFVWMALSFSRDEVLWLLRHVDIWPSGGGKKNKHADEVIDKQIPELLFQVHELRSLVQKYAGVIQRYYSQYVSGYDAIALTEIVQSLEGLTEDEATIMSDFCADIARINQNSVDLRGLRLDWFRFQAYVSISRSPFSLADNRRLAVTMNTTVFHLKMVDLLEEMLRETSDLSIYCFYTRQLEAQLQQCLQLPSQSRYSIAFAHICSHFPSTLHDLCPEEKAHVNEKSLSLCNMVLDELAKETTSVVERLCEHETLLHEQLSPTSCAKLIEEHVKPKGKGAAAVRVSAMPGEESVRVCRDTLTLADKLQTALFELCSAIGKGAAAVRVSAMPGEESVRVCRDTLTLADKLQTALFELCSAIGSCKQIVVAEHIFAPREYLSQQLEHQLTSSLQSLIMAGEHPRRPSELLSALHAHMAVLQNIDTEVNIDITRLFTNVLLQQTQPFDCHSSETITSIYTKWYLEVVLRRMSAGHILFSPHLAALIPNSEYPHAFNPDQYTDTRELRALAQLLGPYGVKFMSERLIWHVACQIGELNKIVNEHRDALRMARSNFDKPEKMRELLVVLSGDNRDKKAQMVNSGPMESVLQRVTIIGEILSFRELLHSALHDVLEERLPFLLSTVHNLHESSSDHNRLVISEMCAAVGMSTEVDVALMNAVRAQTQQSQPPEEQYAVTCLLFVFIALSLPRLALSPSSTFKATLHASPNNSQCIPIAVTTLANALFCLHGRGDVVERMKEFLALASSGLLRLSEDANDFEVLKSRQSVYVLLEEVRCYCLLVQC</sequence>
<dbReference type="OMA" id="LIWHVAS"/>
<dbReference type="Pfam" id="PF09735">
    <property type="entry name" value="Nckap1"/>
    <property type="match status" value="2"/>
</dbReference>
<dbReference type="AlphaFoldDB" id="A0A0B2W450"/>
<dbReference type="OrthoDB" id="548214at2759"/>
<dbReference type="PANTHER" id="PTHR12093">
    <property type="entry name" value="NCK-ASSOCIATED PROTEIN 1"/>
    <property type="match status" value="1"/>
</dbReference>
<name>A0A0B2W450_TOXCA</name>